<dbReference type="AlphaFoldDB" id="G4Z7D3"/>
<protein>
    <submittedName>
        <fullName evidence="1">Uncharacterized protein</fullName>
    </submittedName>
</protein>
<gene>
    <name evidence="1" type="ORF">PHYSODRAFT_298099</name>
</gene>
<dbReference type="Proteomes" id="UP000002640">
    <property type="component" value="Unassembled WGS sequence"/>
</dbReference>
<evidence type="ECO:0000313" key="2">
    <source>
        <dbReference type="Proteomes" id="UP000002640"/>
    </source>
</evidence>
<dbReference type="InterPro" id="IPR009003">
    <property type="entry name" value="Peptidase_S1_PA"/>
</dbReference>
<dbReference type="GeneID" id="20641582"/>
<dbReference type="EMBL" id="JH159153">
    <property type="protein sequence ID" value="EGZ19641.1"/>
    <property type="molecule type" value="Genomic_DNA"/>
</dbReference>
<keyword evidence="2" id="KW-1185">Reference proteome</keyword>
<evidence type="ECO:0000313" key="1">
    <source>
        <dbReference type="EMBL" id="EGZ19641.1"/>
    </source>
</evidence>
<dbReference type="SMR" id="G4Z7D3"/>
<proteinExistence type="predicted"/>
<reference evidence="1 2" key="1">
    <citation type="journal article" date="2006" name="Science">
        <title>Phytophthora genome sequences uncover evolutionary origins and mechanisms of pathogenesis.</title>
        <authorList>
            <person name="Tyler B.M."/>
            <person name="Tripathy S."/>
            <person name="Zhang X."/>
            <person name="Dehal P."/>
            <person name="Jiang R.H."/>
            <person name="Aerts A."/>
            <person name="Arredondo F.D."/>
            <person name="Baxter L."/>
            <person name="Bensasson D."/>
            <person name="Beynon J.L."/>
            <person name="Chapman J."/>
            <person name="Damasceno C.M."/>
            <person name="Dorrance A.E."/>
            <person name="Dou D."/>
            <person name="Dickerman A.W."/>
            <person name="Dubchak I.L."/>
            <person name="Garbelotto M."/>
            <person name="Gijzen M."/>
            <person name="Gordon S.G."/>
            <person name="Govers F."/>
            <person name="Grunwald N.J."/>
            <person name="Huang W."/>
            <person name="Ivors K.L."/>
            <person name="Jones R.W."/>
            <person name="Kamoun S."/>
            <person name="Krampis K."/>
            <person name="Lamour K.H."/>
            <person name="Lee M.K."/>
            <person name="McDonald W.H."/>
            <person name="Medina M."/>
            <person name="Meijer H.J."/>
            <person name="Nordberg E.K."/>
            <person name="Maclean D.J."/>
            <person name="Ospina-Giraldo M.D."/>
            <person name="Morris P.F."/>
            <person name="Phuntumart V."/>
            <person name="Putnam N.H."/>
            <person name="Rash S."/>
            <person name="Rose J.K."/>
            <person name="Sakihama Y."/>
            <person name="Salamov A.A."/>
            <person name="Savidor A."/>
            <person name="Scheuring C.F."/>
            <person name="Smith B.M."/>
            <person name="Sobral B.W."/>
            <person name="Terry A."/>
            <person name="Torto-Alalibo T.A."/>
            <person name="Win J."/>
            <person name="Xu Z."/>
            <person name="Zhang H."/>
            <person name="Grigoriev I.V."/>
            <person name="Rokhsar D.S."/>
            <person name="Boore J.L."/>
        </authorList>
    </citation>
    <scope>NUCLEOTIDE SEQUENCE [LARGE SCALE GENOMIC DNA]</scope>
    <source>
        <strain evidence="1 2">P6497</strain>
    </source>
</reference>
<name>G4Z7D3_PHYSP</name>
<dbReference type="InParanoid" id="G4Z7D3"/>
<organism evidence="1 2">
    <name type="scientific">Phytophthora sojae (strain P6497)</name>
    <name type="common">Soybean stem and root rot agent</name>
    <name type="synonym">Phytophthora megasperma f. sp. glycines</name>
    <dbReference type="NCBI Taxonomy" id="1094619"/>
    <lineage>
        <taxon>Eukaryota</taxon>
        <taxon>Sar</taxon>
        <taxon>Stramenopiles</taxon>
        <taxon>Oomycota</taxon>
        <taxon>Peronosporomycetes</taxon>
        <taxon>Peronosporales</taxon>
        <taxon>Peronosporaceae</taxon>
        <taxon>Phytophthora</taxon>
    </lineage>
</organism>
<dbReference type="KEGG" id="psoj:PHYSODRAFT_298099"/>
<dbReference type="RefSeq" id="XP_009522358.1">
    <property type="nucleotide sequence ID" value="XM_009524063.1"/>
</dbReference>
<sequence length="294" mass="33031">MEATSPAKPDNLATLETKVADLIKRVENLECYWRMHTQQQITRLKELKKNKLEWNSHMPPSRTPVDEHLRHVSEAFYSIVKVAHGGEGCYNTGFCISEDGFLLTMNDSCRSFQGENTDHRHSEVTFFDGTRLDCTHVQIFQCSGVSLSLLKGDFPVPPLRPDDLFITNESMALAPFGVDDIGFPTPAITVGRVRTPLDTKEKFARLELGTPSDTKAGELETRMTGGPVLSMRPGYFAGVITSMEQSEAVRFCPVTLTSLVWLAIQRAMKQYRETYMVQEPTTKQHGDLHCCVLL</sequence>
<accession>G4Z7D3</accession>
<dbReference type="SUPFAM" id="SSF50494">
    <property type="entry name" value="Trypsin-like serine proteases"/>
    <property type="match status" value="1"/>
</dbReference>